<feature type="compositionally biased region" description="Basic and acidic residues" evidence="1">
    <location>
        <begin position="367"/>
        <end position="393"/>
    </location>
</feature>
<dbReference type="RefSeq" id="XP_008023302.1">
    <property type="nucleotide sequence ID" value="XM_008025111.1"/>
</dbReference>
<evidence type="ECO:0000313" key="2">
    <source>
        <dbReference type="EMBL" id="EOA88973.1"/>
    </source>
</evidence>
<evidence type="ECO:0008006" key="4">
    <source>
        <dbReference type="Google" id="ProtNLM"/>
    </source>
</evidence>
<feature type="region of interest" description="Disordered" evidence="1">
    <location>
        <begin position="347"/>
        <end position="393"/>
    </location>
</feature>
<proteinExistence type="predicted"/>
<dbReference type="Proteomes" id="UP000016935">
    <property type="component" value="Unassembled WGS sequence"/>
</dbReference>
<feature type="region of interest" description="Disordered" evidence="1">
    <location>
        <begin position="1"/>
        <end position="20"/>
    </location>
</feature>
<reference evidence="2 3" key="1">
    <citation type="journal article" date="2012" name="PLoS Pathog.">
        <title>Diverse lifestyles and strategies of plant pathogenesis encoded in the genomes of eighteen Dothideomycetes fungi.</title>
        <authorList>
            <person name="Ohm R.A."/>
            <person name="Feau N."/>
            <person name="Henrissat B."/>
            <person name="Schoch C.L."/>
            <person name="Horwitz B.A."/>
            <person name="Barry K.W."/>
            <person name="Condon B.J."/>
            <person name="Copeland A.C."/>
            <person name="Dhillon B."/>
            <person name="Glaser F."/>
            <person name="Hesse C.N."/>
            <person name="Kosti I."/>
            <person name="LaButti K."/>
            <person name="Lindquist E.A."/>
            <person name="Lucas S."/>
            <person name="Salamov A.A."/>
            <person name="Bradshaw R.E."/>
            <person name="Ciuffetti L."/>
            <person name="Hamelin R.C."/>
            <person name="Kema G.H.J."/>
            <person name="Lawrence C."/>
            <person name="Scott J.A."/>
            <person name="Spatafora J.W."/>
            <person name="Turgeon B.G."/>
            <person name="de Wit P.J.G.M."/>
            <person name="Zhong S."/>
            <person name="Goodwin S.B."/>
            <person name="Grigoriev I.V."/>
        </authorList>
    </citation>
    <scope>NUCLEOTIDE SEQUENCE [LARGE SCALE GENOMIC DNA]</scope>
    <source>
        <strain evidence="3">28A</strain>
    </source>
</reference>
<dbReference type="STRING" id="671987.R0K7L5"/>
<feature type="compositionally biased region" description="Basic and acidic residues" evidence="1">
    <location>
        <begin position="202"/>
        <end position="242"/>
    </location>
</feature>
<feature type="compositionally biased region" description="Low complexity" evidence="1">
    <location>
        <begin position="180"/>
        <end position="195"/>
    </location>
</feature>
<evidence type="ECO:0000313" key="3">
    <source>
        <dbReference type="Proteomes" id="UP000016935"/>
    </source>
</evidence>
<feature type="compositionally biased region" description="Basic and acidic residues" evidence="1">
    <location>
        <begin position="283"/>
        <end position="305"/>
    </location>
</feature>
<feature type="compositionally biased region" description="Polar residues" evidence="1">
    <location>
        <begin position="273"/>
        <end position="282"/>
    </location>
</feature>
<keyword evidence="3" id="KW-1185">Reference proteome</keyword>
<accession>R0K7L5</accession>
<dbReference type="AlphaFoldDB" id="R0K7L5"/>
<dbReference type="EMBL" id="KB908526">
    <property type="protein sequence ID" value="EOA88973.1"/>
    <property type="molecule type" value="Genomic_DNA"/>
</dbReference>
<feature type="region of interest" description="Disordered" evidence="1">
    <location>
        <begin position="175"/>
        <end position="307"/>
    </location>
</feature>
<reference evidence="2 3" key="2">
    <citation type="journal article" date="2013" name="PLoS Genet.">
        <title>Comparative genome structure, secondary metabolite, and effector coding capacity across Cochliobolus pathogens.</title>
        <authorList>
            <person name="Condon B.J."/>
            <person name="Leng Y."/>
            <person name="Wu D."/>
            <person name="Bushley K.E."/>
            <person name="Ohm R.A."/>
            <person name="Otillar R."/>
            <person name="Martin J."/>
            <person name="Schackwitz W."/>
            <person name="Grimwood J."/>
            <person name="MohdZainudin N."/>
            <person name="Xue C."/>
            <person name="Wang R."/>
            <person name="Manning V.A."/>
            <person name="Dhillon B."/>
            <person name="Tu Z.J."/>
            <person name="Steffenson B.J."/>
            <person name="Salamov A."/>
            <person name="Sun H."/>
            <person name="Lowry S."/>
            <person name="LaButti K."/>
            <person name="Han J."/>
            <person name="Copeland A."/>
            <person name="Lindquist E."/>
            <person name="Barry K."/>
            <person name="Schmutz J."/>
            <person name="Baker S.E."/>
            <person name="Ciuffetti L.M."/>
            <person name="Grigoriev I.V."/>
            <person name="Zhong S."/>
            <person name="Turgeon B.G."/>
        </authorList>
    </citation>
    <scope>NUCLEOTIDE SEQUENCE [LARGE SCALE GENOMIC DNA]</scope>
    <source>
        <strain evidence="3">28A</strain>
    </source>
</reference>
<dbReference type="OrthoDB" id="2799468at2759"/>
<sequence length="393" mass="42618">MSEILSEKTSSDISNAATTQSNQLEVQLAAILTKLRTDASTITAEEARVLSENVTASDERAGSQQAQAPHRSLLTAAKDLHAAVDGSPEEVTPEVLRTAQSIVSKMQKAMGHTNAPQQDPEAEFQEEIAKIEPKIAQGTVTKAEADHLHSLEARAHGHTEKGGITAAAQSVVAKRERKLSLSSGSGTVSSQKRSSMSPQQKSRHDREENLRKAEDDFKTKVEEGDVNKAEADHLHSLEDRAHGHTKKGGMAASAQSVSARRNSNSGHRRPRTSSHGALSPQEQSHHDKEENLHRAEVAIRPKIEDGTVTADEASKLHSCEMRAHGHTEKGGMSAKAQAVVAKRRYETLSDVSNAAHQPDTDTGYGKELPHLEKKPERPEENLDDVPKTDNEAH</sequence>
<organism evidence="2 3">
    <name type="scientific">Exserohilum turcicum (strain 28A)</name>
    <name type="common">Northern leaf blight fungus</name>
    <name type="synonym">Setosphaeria turcica</name>
    <dbReference type="NCBI Taxonomy" id="671987"/>
    <lineage>
        <taxon>Eukaryota</taxon>
        <taxon>Fungi</taxon>
        <taxon>Dikarya</taxon>
        <taxon>Ascomycota</taxon>
        <taxon>Pezizomycotina</taxon>
        <taxon>Dothideomycetes</taxon>
        <taxon>Pleosporomycetidae</taxon>
        <taxon>Pleosporales</taxon>
        <taxon>Pleosporineae</taxon>
        <taxon>Pleosporaceae</taxon>
        <taxon>Exserohilum</taxon>
    </lineage>
</organism>
<gene>
    <name evidence="2" type="ORF">SETTUDRAFT_27022</name>
</gene>
<feature type="compositionally biased region" description="Polar residues" evidence="1">
    <location>
        <begin position="11"/>
        <end position="20"/>
    </location>
</feature>
<feature type="compositionally biased region" description="Polar residues" evidence="1">
    <location>
        <begin position="253"/>
        <end position="265"/>
    </location>
</feature>
<dbReference type="GeneID" id="19403081"/>
<dbReference type="eggNOG" id="ENOG502SWUF">
    <property type="taxonomic scope" value="Eukaryota"/>
</dbReference>
<protein>
    <recommendedName>
        <fullName evidence="4">SMP domain-containing protein</fullName>
    </recommendedName>
</protein>
<name>R0K7L5_EXST2</name>
<dbReference type="HOGENOM" id="CLU_860487_0_0_1"/>
<feature type="compositionally biased region" description="Basic and acidic residues" evidence="1">
    <location>
        <begin position="1"/>
        <end position="10"/>
    </location>
</feature>
<evidence type="ECO:0000256" key="1">
    <source>
        <dbReference type="SAM" id="MobiDB-lite"/>
    </source>
</evidence>